<keyword evidence="4 7" id="KW-1133">Transmembrane helix</keyword>
<sequence length="404" mass="44355">MILNAFLLAFKQIRRNLLRAFLTMLGVIIGVGSVIVMIAIGNGVKENIQKQIQSLGSNIIMVRPARGFMSGGLAMKRNFSLEEVGRVKKQFTQARAVAPSVWKESLVRYGGRNAQIQVIGVDSEYFSATQWKISSGRSIDEREYTQGARICLMGTSAIKELFSGENPLGKRVRVKDSVCEIIGILESKGQGGMGNDQDNVIIMPLKAYSSFVFGSSSLFFVQSITISLKEGIDSTQATQRLREIMLQIRPPQEGQREMFEIWDTKEMARTQEETTKTMTLFLSCIAGVSLLVGGIGIMNIMLVSVTERTREIGTRLAIGALESEVLMQFLVESVVISMMGGIIGIVLGFFVALFMSFYLNIPFVFDSLVALGAFGVSAAVGIAFGYLPAKKASMQDPIKALRYE</sequence>
<comment type="similarity">
    <text evidence="6">Belongs to the ABC-4 integral membrane protein family.</text>
</comment>
<evidence type="ECO:0000256" key="4">
    <source>
        <dbReference type="ARBA" id="ARBA00022989"/>
    </source>
</evidence>
<evidence type="ECO:0000259" key="8">
    <source>
        <dbReference type="Pfam" id="PF02687"/>
    </source>
</evidence>
<dbReference type="OrthoDB" id="9802264at2"/>
<dbReference type="InterPro" id="IPR025857">
    <property type="entry name" value="MacB_PCD"/>
</dbReference>
<comment type="subcellular location">
    <subcellularLocation>
        <location evidence="1">Cell membrane</location>
        <topology evidence="1">Multi-pass membrane protein</topology>
    </subcellularLocation>
</comment>
<dbReference type="Pfam" id="PF02687">
    <property type="entry name" value="FtsX"/>
    <property type="match status" value="1"/>
</dbReference>
<feature type="transmembrane region" description="Helical" evidence="7">
    <location>
        <begin position="21"/>
        <end position="41"/>
    </location>
</feature>
<evidence type="ECO:0000259" key="9">
    <source>
        <dbReference type="Pfam" id="PF12704"/>
    </source>
</evidence>
<keyword evidence="3 7" id="KW-0812">Transmembrane</keyword>
<evidence type="ECO:0000256" key="6">
    <source>
        <dbReference type="ARBA" id="ARBA00038076"/>
    </source>
</evidence>
<keyword evidence="2" id="KW-1003">Cell membrane</keyword>
<proteinExistence type="inferred from homology"/>
<keyword evidence="5 7" id="KW-0472">Membrane</keyword>
<reference evidence="10 11" key="1">
    <citation type="journal article" date="2014" name="Genome Announc.">
        <title>Draft genome sequences of six enterohepatic helicobacter species isolated from humans and one from rhesus macaques.</title>
        <authorList>
            <person name="Shen Z."/>
            <person name="Sheh A."/>
            <person name="Young S.K."/>
            <person name="Abouelliel A."/>
            <person name="Ward D.V."/>
            <person name="Earl A.M."/>
            <person name="Fox J.G."/>
        </authorList>
    </citation>
    <scope>NUCLEOTIDE SEQUENCE [LARGE SCALE GENOMIC DNA]</scope>
    <source>
        <strain evidence="10 11">MIT 99-5501</strain>
    </source>
</reference>
<comment type="caution">
    <text evidence="10">The sequence shown here is derived from an EMBL/GenBank/DDBJ whole genome shotgun (WGS) entry which is preliminary data.</text>
</comment>
<feature type="transmembrane region" description="Helical" evidence="7">
    <location>
        <begin position="326"/>
        <end position="355"/>
    </location>
</feature>
<evidence type="ECO:0000256" key="2">
    <source>
        <dbReference type="ARBA" id="ARBA00022475"/>
    </source>
</evidence>
<evidence type="ECO:0000256" key="5">
    <source>
        <dbReference type="ARBA" id="ARBA00023136"/>
    </source>
</evidence>
<evidence type="ECO:0000313" key="11">
    <source>
        <dbReference type="Proteomes" id="UP000018731"/>
    </source>
</evidence>
<dbReference type="PATRIC" id="fig|1357400.3.peg.2034"/>
<dbReference type="InterPro" id="IPR003838">
    <property type="entry name" value="ABC3_permease_C"/>
</dbReference>
<dbReference type="PANTHER" id="PTHR30572:SF4">
    <property type="entry name" value="ABC TRANSPORTER PERMEASE YTRF"/>
    <property type="match status" value="1"/>
</dbReference>
<protein>
    <recommendedName>
        <fullName evidence="12">ABC transporter permease</fullName>
    </recommendedName>
</protein>
<gene>
    <name evidence="10" type="ORF">HMPREF2086_01512</name>
</gene>
<dbReference type="InterPro" id="IPR050250">
    <property type="entry name" value="Macrolide_Exporter_MacB"/>
</dbReference>
<dbReference type="HOGENOM" id="CLU_000604_8_0_7"/>
<evidence type="ECO:0000256" key="7">
    <source>
        <dbReference type="SAM" id="Phobius"/>
    </source>
</evidence>
<dbReference type="RefSeq" id="WP_023928247.1">
    <property type="nucleotide sequence ID" value="NZ_KI669455.1"/>
</dbReference>
<evidence type="ECO:0000256" key="3">
    <source>
        <dbReference type="ARBA" id="ARBA00022692"/>
    </source>
</evidence>
<evidence type="ECO:0000313" key="10">
    <source>
        <dbReference type="EMBL" id="ETD22713.1"/>
    </source>
</evidence>
<dbReference type="AlphaFoldDB" id="V8C5N3"/>
<dbReference type="EMBL" id="AZJI01000007">
    <property type="protein sequence ID" value="ETD22713.1"/>
    <property type="molecule type" value="Genomic_DNA"/>
</dbReference>
<evidence type="ECO:0008006" key="12">
    <source>
        <dbReference type="Google" id="ProtNLM"/>
    </source>
</evidence>
<accession>V8C5N3</accession>
<organism evidence="10 11">
    <name type="scientific">Helicobacter macacae MIT 99-5501</name>
    <dbReference type="NCBI Taxonomy" id="1357400"/>
    <lineage>
        <taxon>Bacteria</taxon>
        <taxon>Pseudomonadati</taxon>
        <taxon>Campylobacterota</taxon>
        <taxon>Epsilonproteobacteria</taxon>
        <taxon>Campylobacterales</taxon>
        <taxon>Helicobacteraceae</taxon>
        <taxon>Helicobacter</taxon>
    </lineage>
</organism>
<dbReference type="STRING" id="1357400.HMPREF2086_01512"/>
<feature type="domain" description="ABC3 transporter permease C-terminal" evidence="8">
    <location>
        <begin position="284"/>
        <end position="395"/>
    </location>
</feature>
<dbReference type="eggNOG" id="COG0577">
    <property type="taxonomic scope" value="Bacteria"/>
</dbReference>
<feature type="transmembrane region" description="Helical" evidence="7">
    <location>
        <begin position="367"/>
        <end position="389"/>
    </location>
</feature>
<evidence type="ECO:0000256" key="1">
    <source>
        <dbReference type="ARBA" id="ARBA00004651"/>
    </source>
</evidence>
<dbReference type="PANTHER" id="PTHR30572">
    <property type="entry name" value="MEMBRANE COMPONENT OF TRANSPORTER-RELATED"/>
    <property type="match status" value="1"/>
</dbReference>
<keyword evidence="11" id="KW-1185">Reference proteome</keyword>
<name>V8C5N3_9HELI</name>
<dbReference type="GO" id="GO:0022857">
    <property type="term" value="F:transmembrane transporter activity"/>
    <property type="evidence" value="ECO:0007669"/>
    <property type="project" value="TreeGrafter"/>
</dbReference>
<feature type="domain" description="MacB-like periplasmic core" evidence="9">
    <location>
        <begin position="21"/>
        <end position="243"/>
    </location>
</feature>
<dbReference type="Pfam" id="PF12704">
    <property type="entry name" value="MacB_PCD"/>
    <property type="match status" value="1"/>
</dbReference>
<dbReference type="Proteomes" id="UP000018731">
    <property type="component" value="Unassembled WGS sequence"/>
</dbReference>
<dbReference type="GO" id="GO:0005886">
    <property type="term" value="C:plasma membrane"/>
    <property type="evidence" value="ECO:0007669"/>
    <property type="project" value="UniProtKB-SubCell"/>
</dbReference>
<feature type="transmembrane region" description="Helical" evidence="7">
    <location>
        <begin position="280"/>
        <end position="305"/>
    </location>
</feature>